<keyword evidence="2" id="KW-1185">Reference proteome</keyword>
<organism evidence="1 2">
    <name type="scientific">Penicillium canescens</name>
    <dbReference type="NCBI Taxonomy" id="5083"/>
    <lineage>
        <taxon>Eukaryota</taxon>
        <taxon>Fungi</taxon>
        <taxon>Dikarya</taxon>
        <taxon>Ascomycota</taxon>
        <taxon>Pezizomycotina</taxon>
        <taxon>Eurotiomycetes</taxon>
        <taxon>Eurotiomycetidae</taxon>
        <taxon>Eurotiales</taxon>
        <taxon>Aspergillaceae</taxon>
        <taxon>Penicillium</taxon>
    </lineage>
</organism>
<dbReference type="Proteomes" id="UP001219568">
    <property type="component" value="Unassembled WGS sequence"/>
</dbReference>
<accession>A0AAD6I1Q0</accession>
<dbReference type="EMBL" id="JAQJZL010000015">
    <property type="protein sequence ID" value="KAJ6027309.1"/>
    <property type="molecule type" value="Genomic_DNA"/>
</dbReference>
<reference evidence="1" key="2">
    <citation type="submission" date="2023-01" db="EMBL/GenBank/DDBJ databases">
        <authorList>
            <person name="Petersen C."/>
        </authorList>
    </citation>
    <scope>NUCLEOTIDE SEQUENCE</scope>
    <source>
        <strain evidence="1">IBT 15450</strain>
    </source>
</reference>
<comment type="caution">
    <text evidence="1">The sequence shown here is derived from an EMBL/GenBank/DDBJ whole genome shotgun (WGS) entry which is preliminary data.</text>
</comment>
<reference evidence="1" key="1">
    <citation type="journal article" date="2023" name="IMA Fungus">
        <title>Comparative genomic study of the Penicillium genus elucidates a diverse pangenome and 15 lateral gene transfer events.</title>
        <authorList>
            <person name="Petersen C."/>
            <person name="Sorensen T."/>
            <person name="Nielsen M.R."/>
            <person name="Sondergaard T.E."/>
            <person name="Sorensen J.L."/>
            <person name="Fitzpatrick D.A."/>
            <person name="Frisvad J.C."/>
            <person name="Nielsen K.L."/>
        </authorList>
    </citation>
    <scope>NUCLEOTIDE SEQUENCE</scope>
    <source>
        <strain evidence="1">IBT 15450</strain>
    </source>
</reference>
<name>A0AAD6I1Q0_PENCN</name>
<evidence type="ECO:0000313" key="1">
    <source>
        <dbReference type="EMBL" id="KAJ6027309.1"/>
    </source>
</evidence>
<evidence type="ECO:0000313" key="2">
    <source>
        <dbReference type="Proteomes" id="UP001219568"/>
    </source>
</evidence>
<gene>
    <name evidence="1" type="ORF">N7460_012126</name>
</gene>
<dbReference type="AlphaFoldDB" id="A0AAD6I1Q0"/>
<sequence>MDVHADDGGSYRDVEYKLELLVSCPSNEFLPSNGSSTVARTVKRVDSVSGPCGFTLLVLKGTIVLATQFGGCDAYDGDKSDHFVDAPNLYIVKDKHAAQLGPGAHIYGTFGLHEAENIPAQD</sequence>
<protein>
    <submittedName>
        <fullName evidence="1">Uncharacterized protein</fullName>
    </submittedName>
</protein>
<proteinExistence type="predicted"/>